<dbReference type="Gene3D" id="3.80.10.10">
    <property type="entry name" value="Ribonuclease Inhibitor"/>
    <property type="match status" value="2"/>
</dbReference>
<dbReference type="PANTHER" id="PTHR24111">
    <property type="entry name" value="LEUCINE-RICH REPEAT-CONTAINING PROTEIN 34"/>
    <property type="match status" value="1"/>
</dbReference>
<dbReference type="Proteomes" id="UP000601435">
    <property type="component" value="Unassembled WGS sequence"/>
</dbReference>
<dbReference type="SUPFAM" id="SSF52047">
    <property type="entry name" value="RNI-like"/>
    <property type="match status" value="1"/>
</dbReference>
<dbReference type="PANTHER" id="PTHR24111:SF0">
    <property type="entry name" value="LEUCINE-RICH REPEAT-CONTAINING PROTEIN"/>
    <property type="match status" value="1"/>
</dbReference>
<feature type="non-terminal residue" evidence="2">
    <location>
        <position position="108"/>
    </location>
</feature>
<dbReference type="InterPro" id="IPR052201">
    <property type="entry name" value="LRR-containing_regulator"/>
</dbReference>
<accession>A0A813AN00</accession>
<protein>
    <submittedName>
        <fullName evidence="2">NLRC3 protein</fullName>
    </submittedName>
</protein>
<reference evidence="2" key="1">
    <citation type="submission" date="2021-02" db="EMBL/GenBank/DDBJ databases">
        <authorList>
            <person name="Dougan E. K."/>
            <person name="Rhodes N."/>
            <person name="Thang M."/>
            <person name="Chan C."/>
        </authorList>
    </citation>
    <scope>NUCLEOTIDE SEQUENCE</scope>
</reference>
<sequence>AWTGKVRIKGLASQLTTNSGTTRLELENQHITAEVCQALADGLKSNCTVTRVNLDQNDIRNQGAKAALADALKSNCTVTHVNLDGNLIRDEGAKALADALQSNSTVTH</sequence>
<proteinExistence type="predicted"/>
<dbReference type="InterPro" id="IPR001611">
    <property type="entry name" value="Leu-rich_rpt"/>
</dbReference>
<gene>
    <name evidence="2" type="primary">NLRC3</name>
    <name evidence="2" type="ORF">SNEC2469_LOCUS28279</name>
</gene>
<feature type="non-terminal residue" evidence="2">
    <location>
        <position position="1"/>
    </location>
</feature>
<dbReference type="SMART" id="SM00368">
    <property type="entry name" value="LRR_RI"/>
    <property type="match status" value="3"/>
</dbReference>
<dbReference type="OrthoDB" id="2163268at2759"/>
<dbReference type="AlphaFoldDB" id="A0A813AN00"/>
<evidence type="ECO:0000313" key="3">
    <source>
        <dbReference type="Proteomes" id="UP000601435"/>
    </source>
</evidence>
<keyword evidence="3" id="KW-1185">Reference proteome</keyword>
<dbReference type="InterPro" id="IPR032675">
    <property type="entry name" value="LRR_dom_sf"/>
</dbReference>
<organism evidence="2 3">
    <name type="scientific">Symbiodinium necroappetens</name>
    <dbReference type="NCBI Taxonomy" id="1628268"/>
    <lineage>
        <taxon>Eukaryota</taxon>
        <taxon>Sar</taxon>
        <taxon>Alveolata</taxon>
        <taxon>Dinophyceae</taxon>
        <taxon>Suessiales</taxon>
        <taxon>Symbiodiniaceae</taxon>
        <taxon>Symbiodinium</taxon>
    </lineage>
</organism>
<comment type="caution">
    <text evidence="2">The sequence shown here is derived from an EMBL/GenBank/DDBJ whole genome shotgun (WGS) entry which is preliminary data.</text>
</comment>
<dbReference type="Pfam" id="PF13516">
    <property type="entry name" value="LRR_6"/>
    <property type="match status" value="2"/>
</dbReference>
<dbReference type="EMBL" id="CAJNJA010061098">
    <property type="protein sequence ID" value="CAE7872709.1"/>
    <property type="molecule type" value="Genomic_DNA"/>
</dbReference>
<name>A0A813AN00_9DINO</name>
<keyword evidence="1" id="KW-0677">Repeat</keyword>
<evidence type="ECO:0000256" key="1">
    <source>
        <dbReference type="ARBA" id="ARBA00022737"/>
    </source>
</evidence>
<evidence type="ECO:0000313" key="2">
    <source>
        <dbReference type="EMBL" id="CAE7872709.1"/>
    </source>
</evidence>